<feature type="transmembrane region" description="Helical" evidence="1">
    <location>
        <begin position="69"/>
        <end position="89"/>
    </location>
</feature>
<dbReference type="InterPro" id="IPR000620">
    <property type="entry name" value="EamA_dom"/>
</dbReference>
<organism evidence="3 4">
    <name type="scientific">Zymomonas mobilis subsp. mobilis (strain ATCC 10988 / DSM 424 / LMG 404 / NCIMB 8938 / NRRL B-806 / ZM1)</name>
    <dbReference type="NCBI Taxonomy" id="555217"/>
    <lineage>
        <taxon>Bacteria</taxon>
        <taxon>Pseudomonadati</taxon>
        <taxon>Pseudomonadota</taxon>
        <taxon>Alphaproteobacteria</taxon>
        <taxon>Sphingomonadales</taxon>
        <taxon>Zymomonadaceae</taxon>
        <taxon>Zymomonas</taxon>
    </lineage>
</organism>
<reference evidence="3 4" key="1">
    <citation type="journal article" date="2011" name="J. Bacteriol.">
        <title>Genome sequence of the ethanol-producing Zymomonas mobilis subsp. mobilis lectotype strain ATCC 10988.</title>
        <authorList>
            <person name="Pappas K.M."/>
            <person name="Kouvelis V.N."/>
            <person name="Saunders E."/>
            <person name="Brettin T.S."/>
            <person name="Bruce D."/>
            <person name="Detter C."/>
            <person name="Balakireva M."/>
            <person name="Han C.S."/>
            <person name="Savvakis G."/>
            <person name="Kyrpides N.C."/>
            <person name="Typas M.A."/>
        </authorList>
    </citation>
    <scope>NUCLEOTIDE SEQUENCE [LARGE SCALE GENOMIC DNA]</scope>
    <source>
        <strain evidence="4">ATCC 10988 / DSM 424 / CCUG 17860 / LMG 404 / NCIMB 8938 / NRRL B-806 / ZM1</strain>
    </source>
</reference>
<sequence length="309" mass="34061">MEKKGITIALIAYLAFTISDAGSKLLDGKINAFEIAFLGGVIAAPAIPLMRKPHESYLNIFGFYDFKIWLIRAVCVALCTFFSVVAFTRLPMTEAMALLFLLPFFVNLIALIFLHEKISFAKWVALIIGFIGTVIILRPGIRPLGVGHLAALAGAFCTGASWAVFRATNKKKGGLVTKPSRLSLYSASVVGPIVIDGAMTWNSWVTPTALQWFYLLIYGLFAAWGQIMMMIAAEYAEANTIALPQYSQMVWTVIFSYLVFHQPVDFISFVGIAVIFLSGYLTWRSGRKLVTAPLPPIANQIEKTLEAEE</sequence>
<dbReference type="PANTHER" id="PTHR22911:SF135">
    <property type="entry name" value="BLR4310 PROTEIN"/>
    <property type="match status" value="1"/>
</dbReference>
<feature type="transmembrane region" description="Helical" evidence="1">
    <location>
        <begin position="266"/>
        <end position="283"/>
    </location>
</feature>
<feature type="transmembrane region" description="Helical" evidence="1">
    <location>
        <begin position="147"/>
        <end position="165"/>
    </location>
</feature>
<evidence type="ECO:0000313" key="4">
    <source>
        <dbReference type="Proteomes" id="UP000001494"/>
    </source>
</evidence>
<dbReference type="GO" id="GO:0016020">
    <property type="term" value="C:membrane"/>
    <property type="evidence" value="ECO:0007669"/>
    <property type="project" value="InterPro"/>
</dbReference>
<name>A0A0H3G3M2_ZYMMA</name>
<dbReference type="AlphaFoldDB" id="A0A0H3G3M2"/>
<feature type="domain" description="EamA" evidence="2">
    <location>
        <begin position="147"/>
        <end position="282"/>
    </location>
</feature>
<evidence type="ECO:0000313" key="3">
    <source>
        <dbReference type="EMBL" id="AEH63414.1"/>
    </source>
</evidence>
<dbReference type="PANTHER" id="PTHR22911">
    <property type="entry name" value="ACYL-MALONYL CONDENSING ENZYME-RELATED"/>
    <property type="match status" value="1"/>
</dbReference>
<dbReference type="RefSeq" id="WP_011241295.1">
    <property type="nucleotide sequence ID" value="NC_017262.1"/>
</dbReference>
<dbReference type="OrthoDB" id="7818056at2"/>
<gene>
    <name evidence="3" type="ordered locus">Zmob_1600</name>
</gene>
<keyword evidence="1" id="KW-0812">Transmembrane</keyword>
<keyword evidence="1" id="KW-0472">Membrane</keyword>
<dbReference type="Proteomes" id="UP000001494">
    <property type="component" value="Chromosome"/>
</dbReference>
<feature type="transmembrane region" description="Helical" evidence="1">
    <location>
        <begin position="123"/>
        <end position="141"/>
    </location>
</feature>
<accession>A0A0H3G3M2</accession>
<evidence type="ECO:0000256" key="1">
    <source>
        <dbReference type="SAM" id="Phobius"/>
    </source>
</evidence>
<dbReference type="KEGG" id="zmm:Zmob_1600"/>
<feature type="transmembrane region" description="Helical" evidence="1">
    <location>
        <begin position="211"/>
        <end position="231"/>
    </location>
</feature>
<feature type="domain" description="EamA" evidence="2">
    <location>
        <begin position="4"/>
        <end position="137"/>
    </location>
</feature>
<dbReference type="eggNOG" id="COG0697">
    <property type="taxonomic scope" value="Bacteria"/>
</dbReference>
<feature type="transmembrane region" description="Helical" evidence="1">
    <location>
        <begin position="31"/>
        <end position="49"/>
    </location>
</feature>
<proteinExistence type="predicted"/>
<evidence type="ECO:0000259" key="2">
    <source>
        <dbReference type="Pfam" id="PF00892"/>
    </source>
</evidence>
<dbReference type="Gene3D" id="1.10.3730.20">
    <property type="match status" value="1"/>
</dbReference>
<protein>
    <recommendedName>
        <fullName evidence="2">EamA domain-containing protein</fullName>
    </recommendedName>
</protein>
<dbReference type="HOGENOM" id="CLU_032828_2_0_5"/>
<dbReference type="EMBL" id="CP002850">
    <property type="protein sequence ID" value="AEH63414.1"/>
    <property type="molecule type" value="Genomic_DNA"/>
</dbReference>
<keyword evidence="1" id="KW-1133">Transmembrane helix</keyword>
<dbReference type="SUPFAM" id="SSF103481">
    <property type="entry name" value="Multidrug resistance efflux transporter EmrE"/>
    <property type="match status" value="2"/>
</dbReference>
<dbReference type="Pfam" id="PF00892">
    <property type="entry name" value="EamA"/>
    <property type="match status" value="2"/>
</dbReference>
<feature type="transmembrane region" description="Helical" evidence="1">
    <location>
        <begin position="95"/>
        <end position="114"/>
    </location>
</feature>
<dbReference type="GeneID" id="79905133"/>
<dbReference type="InterPro" id="IPR037185">
    <property type="entry name" value="EmrE-like"/>
</dbReference>